<protein>
    <submittedName>
        <fullName evidence="1">Uncharacterized protein DUF488</fullName>
    </submittedName>
</protein>
<dbReference type="InterPro" id="IPR007438">
    <property type="entry name" value="DUF488"/>
</dbReference>
<gene>
    <name evidence="1" type="ORF">BDD14_4572</name>
</gene>
<dbReference type="EMBL" id="SHKW01000001">
    <property type="protein sequence ID" value="RZU42971.1"/>
    <property type="molecule type" value="Genomic_DNA"/>
</dbReference>
<dbReference type="PIRSF" id="PIRSF024492">
    <property type="entry name" value="UCP024492"/>
    <property type="match status" value="1"/>
</dbReference>
<dbReference type="PANTHER" id="PTHR39337:SF1">
    <property type="entry name" value="BLR5642 PROTEIN"/>
    <property type="match status" value="1"/>
</dbReference>
<name>A0A4Q7Z077_9BACT</name>
<proteinExistence type="predicted"/>
<organism evidence="1 2">
    <name type="scientific">Edaphobacter modestus</name>
    <dbReference type="NCBI Taxonomy" id="388466"/>
    <lineage>
        <taxon>Bacteria</taxon>
        <taxon>Pseudomonadati</taxon>
        <taxon>Acidobacteriota</taxon>
        <taxon>Terriglobia</taxon>
        <taxon>Terriglobales</taxon>
        <taxon>Acidobacteriaceae</taxon>
        <taxon>Edaphobacter</taxon>
    </lineage>
</organism>
<sequence length="177" mass="19659">MTIGHSTLSIEAFLGALTENGVRTLVDVRRFPGSRRHPQFSQASLFASLEAVGIHGVWREGLGGRRPALPDSVNTGWRNESFRGYADYMQTAAFRAEIDWLAGLKEMEKTVVMCAEALPWRCHRSLIADAVLARGVGAENIFVKPDGESSRTPHEMTAFAQVREGRVWYPKEPVLFG</sequence>
<dbReference type="AlphaFoldDB" id="A0A4Q7Z077"/>
<evidence type="ECO:0000313" key="1">
    <source>
        <dbReference type="EMBL" id="RZU42971.1"/>
    </source>
</evidence>
<comment type="caution">
    <text evidence="1">The sequence shown here is derived from an EMBL/GenBank/DDBJ whole genome shotgun (WGS) entry which is preliminary data.</text>
</comment>
<dbReference type="Pfam" id="PF04343">
    <property type="entry name" value="DUF488"/>
    <property type="match status" value="1"/>
</dbReference>
<dbReference type="PANTHER" id="PTHR39337">
    <property type="entry name" value="BLR5642 PROTEIN"/>
    <property type="match status" value="1"/>
</dbReference>
<dbReference type="Proteomes" id="UP000292958">
    <property type="component" value="Unassembled WGS sequence"/>
</dbReference>
<dbReference type="InterPro" id="IPR014519">
    <property type="entry name" value="UCP024492"/>
</dbReference>
<reference evidence="1 2" key="1">
    <citation type="submission" date="2019-02" db="EMBL/GenBank/DDBJ databases">
        <title>Genomic Encyclopedia of Archaeal and Bacterial Type Strains, Phase II (KMG-II): from individual species to whole genera.</title>
        <authorList>
            <person name="Goeker M."/>
        </authorList>
    </citation>
    <scope>NUCLEOTIDE SEQUENCE [LARGE SCALE GENOMIC DNA]</scope>
    <source>
        <strain evidence="1 2">DSM 18101</strain>
    </source>
</reference>
<accession>A0A4Q7Z077</accession>
<keyword evidence="2" id="KW-1185">Reference proteome</keyword>
<evidence type="ECO:0000313" key="2">
    <source>
        <dbReference type="Proteomes" id="UP000292958"/>
    </source>
</evidence>